<protein>
    <submittedName>
        <fullName evidence="2">DUF502 domain-containing protein</fullName>
    </submittedName>
</protein>
<accession>A0A6N7LNR8</accession>
<dbReference type="PANTHER" id="PTHR31876:SF26">
    <property type="entry name" value="PROTEIN LIKE COV 2"/>
    <property type="match status" value="1"/>
</dbReference>
<evidence type="ECO:0000313" key="2">
    <source>
        <dbReference type="EMBL" id="MQX51719.1"/>
    </source>
</evidence>
<comment type="caution">
    <text evidence="2">The sequence shown here is derived from an EMBL/GenBank/DDBJ whole genome shotgun (WGS) entry which is preliminary data.</text>
</comment>
<evidence type="ECO:0000256" key="1">
    <source>
        <dbReference type="SAM" id="Phobius"/>
    </source>
</evidence>
<feature type="transmembrane region" description="Helical" evidence="1">
    <location>
        <begin position="63"/>
        <end position="89"/>
    </location>
</feature>
<dbReference type="Proteomes" id="UP000469421">
    <property type="component" value="Unassembled WGS sequence"/>
</dbReference>
<keyword evidence="1" id="KW-0472">Membrane</keyword>
<dbReference type="InterPro" id="IPR007462">
    <property type="entry name" value="COV1-like"/>
</dbReference>
<dbReference type="EMBL" id="WIRE01000001">
    <property type="protein sequence ID" value="MQX51719.1"/>
    <property type="molecule type" value="Genomic_DNA"/>
</dbReference>
<name>A0A6N7LNR8_9GAMM</name>
<feature type="transmembrane region" description="Helical" evidence="1">
    <location>
        <begin position="15"/>
        <end position="36"/>
    </location>
</feature>
<dbReference type="RefSeq" id="WP_328594071.1">
    <property type="nucleotide sequence ID" value="NZ_WIRE01000001.1"/>
</dbReference>
<reference evidence="2 3" key="1">
    <citation type="submission" date="2019-10" db="EMBL/GenBank/DDBJ databases">
        <title>Alcanivorax sp.PA15-N-34 draft genome sequence.</title>
        <authorList>
            <person name="Liao X."/>
            <person name="Shao Z."/>
        </authorList>
    </citation>
    <scope>NUCLEOTIDE SEQUENCE [LARGE SCALE GENOMIC DNA]</scope>
    <source>
        <strain evidence="2 3">PA15-N-34</strain>
    </source>
</reference>
<keyword evidence="3" id="KW-1185">Reference proteome</keyword>
<dbReference type="Pfam" id="PF04367">
    <property type="entry name" value="DUF502"/>
    <property type="match status" value="1"/>
</dbReference>
<keyword evidence="1" id="KW-0812">Transmembrane</keyword>
<keyword evidence="1" id="KW-1133">Transmembrane helix</keyword>
<gene>
    <name evidence="2" type="ORF">GFN93_00570</name>
</gene>
<sequence length="212" mass="23490">MSANRRVWFFIRKSLLGGLTILLPISIIVFFFRWIYQTVTEIISPFTSVFISAFGLPKFVADWLAFLAVLVLCFLVGTLVATRLGSWLWDQWEANVMSRLPGYVTVREVIAQLMGNSSDSPFSRGEVARVWLYGRQTDVSVTALVTSRHGDGHVTVFVPTGPNPTSGFIYHVHESLVELHPEIGVESMMKTVVSCGAGTAALFKTDTPNTSE</sequence>
<organism evidence="2 3">
    <name type="scientific">Alcanivorax sediminis</name>
    <dbReference type="NCBI Taxonomy" id="2663008"/>
    <lineage>
        <taxon>Bacteria</taxon>
        <taxon>Pseudomonadati</taxon>
        <taxon>Pseudomonadota</taxon>
        <taxon>Gammaproteobacteria</taxon>
        <taxon>Oceanospirillales</taxon>
        <taxon>Alcanivoracaceae</taxon>
        <taxon>Alcanivorax</taxon>
    </lineage>
</organism>
<evidence type="ECO:0000313" key="3">
    <source>
        <dbReference type="Proteomes" id="UP000469421"/>
    </source>
</evidence>
<dbReference type="AlphaFoldDB" id="A0A6N7LNR8"/>
<dbReference type="PANTHER" id="PTHR31876">
    <property type="entry name" value="COV-LIKE PROTEIN 1"/>
    <property type="match status" value="1"/>
</dbReference>
<proteinExistence type="predicted"/>